<keyword evidence="3" id="KW-1185">Reference proteome</keyword>
<comment type="caution">
    <text evidence="2">The sequence shown here is derived from an EMBL/GenBank/DDBJ whole genome shotgun (WGS) entry which is preliminary data.</text>
</comment>
<dbReference type="EMBL" id="NIBU01000019">
    <property type="protein sequence ID" value="PHM35906.1"/>
    <property type="molecule type" value="Genomic_DNA"/>
</dbReference>
<proteinExistence type="predicted"/>
<keyword evidence="1" id="KW-0472">Membrane</keyword>
<keyword evidence="1" id="KW-0812">Transmembrane</keyword>
<dbReference type="Pfam" id="PF06836">
    <property type="entry name" value="DUF1240"/>
    <property type="match status" value="1"/>
</dbReference>
<feature type="transmembrane region" description="Helical" evidence="1">
    <location>
        <begin position="12"/>
        <end position="34"/>
    </location>
</feature>
<dbReference type="InterPro" id="IPR010665">
    <property type="entry name" value="DUF1240"/>
</dbReference>
<evidence type="ECO:0000313" key="3">
    <source>
        <dbReference type="Proteomes" id="UP000224871"/>
    </source>
</evidence>
<dbReference type="RefSeq" id="WP_339373500.1">
    <property type="nucleotide sequence ID" value="NZ_CAWNQC010000101.1"/>
</dbReference>
<evidence type="ECO:0000313" key="2">
    <source>
        <dbReference type="EMBL" id="PHM35906.1"/>
    </source>
</evidence>
<sequence length="142" mass="16666">MNNKDKKIHISIFNRIFCIVMSVFFLFITTLYLYFSWVDFLSLIKMNSKIYFSWRVFFACFGLPIVYYMFISAIKNLLVNKPSPFSGLFLNFCILIFALSFVSSFPVSIYVDHKLKKSGYVKCSRTSLIAPNKYVKNMDECN</sequence>
<accession>A0A2G0NMG3</accession>
<reference evidence="2 3" key="1">
    <citation type="journal article" date="2017" name="Nat. Microbiol.">
        <title>Natural product diversity associated with the nematode symbionts Photorhabdus and Xenorhabdus.</title>
        <authorList>
            <person name="Tobias N.J."/>
            <person name="Wolff H."/>
            <person name="Djahanschiri B."/>
            <person name="Grundmann F."/>
            <person name="Kronenwerth M."/>
            <person name="Shi Y.M."/>
            <person name="Simonyi S."/>
            <person name="Grun P."/>
            <person name="Shapiro-Ilan D."/>
            <person name="Pidot S.J."/>
            <person name="Stinear T.P."/>
            <person name="Ebersberger I."/>
            <person name="Bode H.B."/>
        </authorList>
    </citation>
    <scope>NUCLEOTIDE SEQUENCE [LARGE SCALE GENOMIC DNA]</scope>
    <source>
        <strain evidence="2 3">DSM 16336</strain>
    </source>
</reference>
<gene>
    <name evidence="2" type="ORF">Xinn_01976</name>
</gene>
<feature type="transmembrane region" description="Helical" evidence="1">
    <location>
        <begin position="86"/>
        <end position="111"/>
    </location>
</feature>
<evidence type="ECO:0000256" key="1">
    <source>
        <dbReference type="SAM" id="Phobius"/>
    </source>
</evidence>
<dbReference type="Proteomes" id="UP000224871">
    <property type="component" value="Unassembled WGS sequence"/>
</dbReference>
<keyword evidence="1" id="KW-1133">Transmembrane helix</keyword>
<organism evidence="2 3">
    <name type="scientific">Xenorhabdus innexi</name>
    <dbReference type="NCBI Taxonomy" id="290109"/>
    <lineage>
        <taxon>Bacteria</taxon>
        <taxon>Pseudomonadati</taxon>
        <taxon>Pseudomonadota</taxon>
        <taxon>Gammaproteobacteria</taxon>
        <taxon>Enterobacterales</taxon>
        <taxon>Morganellaceae</taxon>
        <taxon>Xenorhabdus</taxon>
    </lineage>
</organism>
<protein>
    <submittedName>
        <fullName evidence="2">Membrane protein</fullName>
    </submittedName>
</protein>
<feature type="transmembrane region" description="Helical" evidence="1">
    <location>
        <begin position="54"/>
        <end position="74"/>
    </location>
</feature>
<name>A0A2G0NMG3_9GAMM</name>